<dbReference type="OrthoDB" id="2061949at2"/>
<feature type="transmembrane region" description="Helical" evidence="1">
    <location>
        <begin position="128"/>
        <end position="154"/>
    </location>
</feature>
<reference evidence="2 3" key="1">
    <citation type="submission" date="2018-09" db="EMBL/GenBank/DDBJ databases">
        <title>Murine metabolic-syndrome-specific gut microbial biobank.</title>
        <authorList>
            <person name="Liu C."/>
        </authorList>
    </citation>
    <scope>NUCLEOTIDE SEQUENCE [LARGE SCALE GENOMIC DNA]</scope>
    <source>
        <strain evidence="2 3">0.1xD8-82</strain>
    </source>
</reference>
<evidence type="ECO:0000313" key="3">
    <source>
        <dbReference type="Proteomes" id="UP000280696"/>
    </source>
</evidence>
<dbReference type="RefSeq" id="WP_120470106.1">
    <property type="nucleotide sequence ID" value="NZ_CATAJS010000006.1"/>
</dbReference>
<keyword evidence="1" id="KW-1133">Transmembrane helix</keyword>
<dbReference type="EMBL" id="RAYQ01000012">
    <property type="protein sequence ID" value="RKI90863.1"/>
    <property type="molecule type" value="Genomic_DNA"/>
</dbReference>
<feature type="transmembrane region" description="Helical" evidence="1">
    <location>
        <begin position="90"/>
        <end position="116"/>
    </location>
</feature>
<keyword evidence="3" id="KW-1185">Reference proteome</keyword>
<evidence type="ECO:0000313" key="2">
    <source>
        <dbReference type="EMBL" id="RKI90863.1"/>
    </source>
</evidence>
<dbReference type="AlphaFoldDB" id="A0A3A9ATI9"/>
<dbReference type="Proteomes" id="UP000280696">
    <property type="component" value="Unassembled WGS sequence"/>
</dbReference>
<gene>
    <name evidence="2" type="ORF">D7V94_12135</name>
</gene>
<accession>A0A3A9ATI9</accession>
<evidence type="ECO:0000256" key="1">
    <source>
        <dbReference type="SAM" id="Phobius"/>
    </source>
</evidence>
<sequence length="156" mass="17245">MSKKWNVKIDERMYDIELKGRKLLVNGEVMKLGPYRKKTGLTHEEYEVPIGSKKALLVIRNLSAPVLAIDNRDCATGEEYVPVKMPGWSYVFVVLHCLNFFNGAIGALLAIIGIALTTSISCNRKMNVVLRVLLNVAIVIISVIVVFGIAFLIAGI</sequence>
<keyword evidence="1" id="KW-0472">Membrane</keyword>
<name>A0A3A9ATI9_9FIRM</name>
<protein>
    <submittedName>
        <fullName evidence="2">Uncharacterized protein</fullName>
    </submittedName>
</protein>
<organism evidence="2 3">
    <name type="scientific">Parablautia intestinalis</name>
    <dbReference type="NCBI Taxonomy" id="2320100"/>
    <lineage>
        <taxon>Bacteria</taxon>
        <taxon>Bacillati</taxon>
        <taxon>Bacillota</taxon>
        <taxon>Clostridia</taxon>
        <taxon>Lachnospirales</taxon>
        <taxon>Lachnospiraceae</taxon>
        <taxon>Parablautia</taxon>
    </lineage>
</organism>
<keyword evidence="1" id="KW-0812">Transmembrane</keyword>
<proteinExistence type="predicted"/>
<comment type="caution">
    <text evidence="2">The sequence shown here is derived from an EMBL/GenBank/DDBJ whole genome shotgun (WGS) entry which is preliminary data.</text>
</comment>